<dbReference type="Proteomes" id="UP000507245">
    <property type="component" value="Unassembled WGS sequence"/>
</dbReference>
<protein>
    <submittedName>
        <fullName evidence="1">Uncharacterized protein</fullName>
    </submittedName>
</protein>
<dbReference type="EMBL" id="CAEKKB010000008">
    <property type="protein sequence ID" value="CAB4319649.1"/>
    <property type="molecule type" value="Genomic_DNA"/>
</dbReference>
<evidence type="ECO:0000313" key="1">
    <source>
        <dbReference type="EMBL" id="CAB4319649.1"/>
    </source>
</evidence>
<name>A0A6J5Y129_PRUAR</name>
<keyword evidence="2" id="KW-1185">Reference proteome</keyword>
<organism evidence="1 2">
    <name type="scientific">Prunus armeniaca</name>
    <name type="common">Apricot</name>
    <name type="synonym">Armeniaca vulgaris</name>
    <dbReference type="NCBI Taxonomy" id="36596"/>
    <lineage>
        <taxon>Eukaryota</taxon>
        <taxon>Viridiplantae</taxon>
        <taxon>Streptophyta</taxon>
        <taxon>Embryophyta</taxon>
        <taxon>Tracheophyta</taxon>
        <taxon>Spermatophyta</taxon>
        <taxon>Magnoliopsida</taxon>
        <taxon>eudicotyledons</taxon>
        <taxon>Gunneridae</taxon>
        <taxon>Pentapetalae</taxon>
        <taxon>rosids</taxon>
        <taxon>fabids</taxon>
        <taxon>Rosales</taxon>
        <taxon>Rosaceae</taxon>
        <taxon>Amygdaloideae</taxon>
        <taxon>Amygdaleae</taxon>
        <taxon>Prunus</taxon>
    </lineage>
</organism>
<dbReference type="AlphaFoldDB" id="A0A6J5Y129"/>
<sequence length="68" mass="7659">MLLIIESSDEEHKWMRPKSLESPPIHNVKLIMKGESVALSAMAVSEWSKHKTTTNENVAFLSVYTSSL</sequence>
<reference evidence="2" key="1">
    <citation type="journal article" date="2020" name="Genome Biol.">
        <title>Gamete binning: chromosome-level and haplotype-resolved genome assembly enabled by high-throughput single-cell sequencing of gamete genomes.</title>
        <authorList>
            <person name="Campoy J.A."/>
            <person name="Sun H."/>
            <person name="Goel M."/>
            <person name="Jiao W.-B."/>
            <person name="Folz-Donahue K."/>
            <person name="Wang N."/>
            <person name="Rubio M."/>
            <person name="Liu C."/>
            <person name="Kukat C."/>
            <person name="Ruiz D."/>
            <person name="Huettel B."/>
            <person name="Schneeberger K."/>
        </authorList>
    </citation>
    <scope>NUCLEOTIDE SEQUENCE [LARGE SCALE GENOMIC DNA]</scope>
    <source>
        <strain evidence="2">cv. Rojo Pasion</strain>
    </source>
</reference>
<proteinExistence type="predicted"/>
<gene>
    <name evidence="1" type="ORF">ORAREDHAP_LOCUS47174</name>
</gene>
<evidence type="ECO:0000313" key="2">
    <source>
        <dbReference type="Proteomes" id="UP000507245"/>
    </source>
</evidence>
<accession>A0A6J5Y129</accession>